<sequence>MKPNTPPSSDEENIPEAVDNDRRVEAIKRSILHRKKRNKILKEKDLLIENLRKKLANEQQRIRRLKRKVIEKKKVLTPKSKIEAMADDPNQKKELVKKALFGEIIQTQLLDKKVDTNQKTTTTAFKAILSSPLTHKYKIWRLMKYSNSRNFVSNWCKINTATFFVPN</sequence>
<comment type="caution">
    <text evidence="2">The sequence shown here is derived from an EMBL/GenBank/DDBJ whole genome shotgun (WGS) entry which is preliminary data.</text>
</comment>
<name>A0A835L7Q1_SPOEX</name>
<keyword evidence="3" id="KW-1185">Reference proteome</keyword>
<gene>
    <name evidence="2" type="ORF">HW555_005064</name>
</gene>
<reference evidence="2" key="1">
    <citation type="submission" date="2020-08" db="EMBL/GenBank/DDBJ databases">
        <title>Spodoptera exigua strain:BAW_Kor-Di-RS1 Genome sequencing and assembly.</title>
        <authorList>
            <person name="Kim J."/>
            <person name="Nam H.Y."/>
            <person name="Kwon M."/>
            <person name="Choi J.H."/>
            <person name="Cho S.R."/>
            <person name="Kim G.-H."/>
        </authorList>
    </citation>
    <scope>NUCLEOTIDE SEQUENCE</scope>
    <source>
        <strain evidence="2">BAW_Kor-Di-RS1</strain>
        <tissue evidence="2">Whole-body</tissue>
    </source>
</reference>
<dbReference type="AlphaFoldDB" id="A0A835L7Q1"/>
<keyword evidence="1" id="KW-0175">Coiled coil</keyword>
<dbReference type="EMBL" id="JACKWZ010000063">
    <property type="protein sequence ID" value="KAF9417919.1"/>
    <property type="molecule type" value="Genomic_DNA"/>
</dbReference>
<evidence type="ECO:0000313" key="2">
    <source>
        <dbReference type="EMBL" id="KAF9417919.1"/>
    </source>
</evidence>
<evidence type="ECO:0000256" key="1">
    <source>
        <dbReference type="SAM" id="Coils"/>
    </source>
</evidence>
<proteinExistence type="predicted"/>
<accession>A0A835L7Q1</accession>
<feature type="coiled-coil region" evidence="1">
    <location>
        <begin position="41"/>
        <end position="75"/>
    </location>
</feature>
<organism evidence="2 3">
    <name type="scientific">Spodoptera exigua</name>
    <name type="common">Beet armyworm</name>
    <name type="synonym">Noctua fulgens</name>
    <dbReference type="NCBI Taxonomy" id="7107"/>
    <lineage>
        <taxon>Eukaryota</taxon>
        <taxon>Metazoa</taxon>
        <taxon>Ecdysozoa</taxon>
        <taxon>Arthropoda</taxon>
        <taxon>Hexapoda</taxon>
        <taxon>Insecta</taxon>
        <taxon>Pterygota</taxon>
        <taxon>Neoptera</taxon>
        <taxon>Endopterygota</taxon>
        <taxon>Lepidoptera</taxon>
        <taxon>Glossata</taxon>
        <taxon>Ditrysia</taxon>
        <taxon>Noctuoidea</taxon>
        <taxon>Noctuidae</taxon>
        <taxon>Amphipyrinae</taxon>
        <taxon>Spodoptera</taxon>
    </lineage>
</organism>
<protein>
    <submittedName>
        <fullName evidence="2">Uncharacterized protein</fullName>
    </submittedName>
</protein>
<evidence type="ECO:0000313" key="3">
    <source>
        <dbReference type="Proteomes" id="UP000648187"/>
    </source>
</evidence>
<dbReference type="Proteomes" id="UP000648187">
    <property type="component" value="Unassembled WGS sequence"/>
</dbReference>